<dbReference type="InterPro" id="IPR029034">
    <property type="entry name" value="Cystine-knot_cytokine"/>
</dbReference>
<dbReference type="SUPFAM" id="SSF57501">
    <property type="entry name" value="Cystine-knot cytokines"/>
    <property type="match status" value="1"/>
</dbReference>
<dbReference type="AlphaFoldDB" id="A0AAV2RV36"/>
<accession>A0AAV2RV36</accession>
<evidence type="ECO:0000313" key="3">
    <source>
        <dbReference type="Proteomes" id="UP001497623"/>
    </source>
</evidence>
<comment type="caution">
    <text evidence="2">The sequence shown here is derived from an EMBL/GenBank/DDBJ whole genome shotgun (WGS) entry which is preliminary data.</text>
</comment>
<evidence type="ECO:0000256" key="1">
    <source>
        <dbReference type="SAM" id="SignalP"/>
    </source>
</evidence>
<proteinExistence type="predicted"/>
<dbReference type="Proteomes" id="UP001497623">
    <property type="component" value="Unassembled WGS sequence"/>
</dbReference>
<name>A0AAV2RV36_MEGNR</name>
<gene>
    <name evidence="2" type="ORF">MNOR_LOCUS29784</name>
</gene>
<evidence type="ECO:0000313" key="2">
    <source>
        <dbReference type="EMBL" id="CAL4145868.1"/>
    </source>
</evidence>
<evidence type="ECO:0008006" key="4">
    <source>
        <dbReference type="Google" id="ProtNLM"/>
    </source>
</evidence>
<organism evidence="2 3">
    <name type="scientific">Meganyctiphanes norvegica</name>
    <name type="common">Northern krill</name>
    <name type="synonym">Thysanopoda norvegica</name>
    <dbReference type="NCBI Taxonomy" id="48144"/>
    <lineage>
        <taxon>Eukaryota</taxon>
        <taxon>Metazoa</taxon>
        <taxon>Ecdysozoa</taxon>
        <taxon>Arthropoda</taxon>
        <taxon>Crustacea</taxon>
        <taxon>Multicrustacea</taxon>
        <taxon>Malacostraca</taxon>
        <taxon>Eumalacostraca</taxon>
        <taxon>Eucarida</taxon>
        <taxon>Euphausiacea</taxon>
        <taxon>Euphausiidae</taxon>
        <taxon>Meganyctiphanes</taxon>
    </lineage>
</organism>
<feature type="signal peptide" evidence="1">
    <location>
        <begin position="1"/>
        <end position="22"/>
    </location>
</feature>
<reference evidence="2 3" key="1">
    <citation type="submission" date="2024-05" db="EMBL/GenBank/DDBJ databases">
        <authorList>
            <person name="Wallberg A."/>
        </authorList>
    </citation>
    <scope>NUCLEOTIDE SEQUENCE [LARGE SCALE GENOMIC DNA]</scope>
</reference>
<dbReference type="Gene3D" id="2.10.90.10">
    <property type="entry name" value="Cystine-knot cytokines"/>
    <property type="match status" value="1"/>
</dbReference>
<protein>
    <recommendedName>
        <fullName evidence="4">Platelet-derived growth factor (PDGF) family profile domain-containing protein</fullName>
    </recommendedName>
</protein>
<keyword evidence="1" id="KW-0732">Signal</keyword>
<dbReference type="EMBL" id="CAXKWB010035100">
    <property type="protein sequence ID" value="CAL4145868.1"/>
    <property type="molecule type" value="Genomic_DNA"/>
</dbReference>
<keyword evidence="3" id="KW-1185">Reference proteome</keyword>
<sequence length="144" mass="16879">MQAIMYFPLMLLVLEVFNFSRSAPHHINKDDNDILLQAQQKDLDSMACKPMLHKEHVAKYIDPKDNLLDHHHLYYPWVVGVLRCDSTCSYCGNEIGQEEKKCLPVSDKIQQKHFVVANFSKDGEKKYRRVKMEEHTECHCAFKI</sequence>
<feature type="chain" id="PRO_5043707788" description="Platelet-derived growth factor (PDGF) family profile domain-containing protein" evidence="1">
    <location>
        <begin position="23"/>
        <end position="144"/>
    </location>
</feature>